<accession>A0AAD4XAQ3</accession>
<feature type="region of interest" description="Disordered" evidence="1">
    <location>
        <begin position="1"/>
        <end position="21"/>
    </location>
</feature>
<feature type="region of interest" description="Disordered" evidence="1">
    <location>
        <begin position="59"/>
        <end position="78"/>
    </location>
</feature>
<gene>
    <name evidence="2" type="ORF">MKW98_001805</name>
</gene>
<name>A0AAD4XAQ3_9MAGN</name>
<keyword evidence="3" id="KW-1185">Reference proteome</keyword>
<comment type="caution">
    <text evidence="2">The sequence shown here is derived from an EMBL/GenBank/DDBJ whole genome shotgun (WGS) entry which is preliminary data.</text>
</comment>
<dbReference type="PANTHER" id="PTHR36374">
    <property type="entry name" value="OS01G0969000 PROTEIN"/>
    <property type="match status" value="1"/>
</dbReference>
<dbReference type="AlphaFoldDB" id="A0AAD4XAQ3"/>
<sequence length="140" mass="15473">MAETESKSIAVESSSSSDNRGPFSVIQEIIANFLSQVNNNKKKGEEVVVVSEVIKKNETKQSPPDVVKFPDSRQDYSGSKLTVEEVEPQQESGGNNMWQVYALGGFMLLRWGWAKWKEAQANKNDKPDSGAEDASPTHDP</sequence>
<feature type="region of interest" description="Disordered" evidence="1">
    <location>
        <begin position="120"/>
        <end position="140"/>
    </location>
</feature>
<dbReference type="GO" id="GO:0009507">
    <property type="term" value="C:chloroplast"/>
    <property type="evidence" value="ECO:0007669"/>
    <property type="project" value="TreeGrafter"/>
</dbReference>
<proteinExistence type="predicted"/>
<reference evidence="2" key="1">
    <citation type="submission" date="2022-04" db="EMBL/GenBank/DDBJ databases">
        <title>A functionally conserved STORR gene fusion in Papaver species that diverged 16.8 million years ago.</title>
        <authorList>
            <person name="Catania T."/>
        </authorList>
    </citation>
    <scope>NUCLEOTIDE SEQUENCE</scope>
    <source>
        <strain evidence="2">S-188037</strain>
    </source>
</reference>
<protein>
    <submittedName>
        <fullName evidence="2">Uncharacterized protein</fullName>
    </submittedName>
</protein>
<dbReference type="Proteomes" id="UP001202328">
    <property type="component" value="Unassembled WGS sequence"/>
</dbReference>
<evidence type="ECO:0000256" key="1">
    <source>
        <dbReference type="SAM" id="MobiDB-lite"/>
    </source>
</evidence>
<feature type="compositionally biased region" description="Low complexity" evidence="1">
    <location>
        <begin position="7"/>
        <end position="17"/>
    </location>
</feature>
<dbReference type="PANTHER" id="PTHR36374:SF1">
    <property type="entry name" value="OS01G0969000 PROTEIN"/>
    <property type="match status" value="1"/>
</dbReference>
<evidence type="ECO:0000313" key="3">
    <source>
        <dbReference type="Proteomes" id="UP001202328"/>
    </source>
</evidence>
<evidence type="ECO:0000313" key="2">
    <source>
        <dbReference type="EMBL" id="KAI3878390.1"/>
    </source>
</evidence>
<dbReference type="EMBL" id="JAJJMB010012308">
    <property type="protein sequence ID" value="KAI3878390.1"/>
    <property type="molecule type" value="Genomic_DNA"/>
</dbReference>
<organism evidence="2 3">
    <name type="scientific">Papaver atlanticum</name>
    <dbReference type="NCBI Taxonomy" id="357466"/>
    <lineage>
        <taxon>Eukaryota</taxon>
        <taxon>Viridiplantae</taxon>
        <taxon>Streptophyta</taxon>
        <taxon>Embryophyta</taxon>
        <taxon>Tracheophyta</taxon>
        <taxon>Spermatophyta</taxon>
        <taxon>Magnoliopsida</taxon>
        <taxon>Ranunculales</taxon>
        <taxon>Papaveraceae</taxon>
        <taxon>Papaveroideae</taxon>
        <taxon>Papaver</taxon>
    </lineage>
</organism>